<dbReference type="PIRSF" id="PIRSF018637">
    <property type="entry name" value="TrmK"/>
    <property type="match status" value="1"/>
</dbReference>
<keyword evidence="2" id="KW-1185">Reference proteome</keyword>
<dbReference type="Proteomes" id="UP001525857">
    <property type="component" value="Unassembled WGS sequence"/>
</dbReference>
<reference evidence="1 2" key="1">
    <citation type="submission" date="2018-08" db="EMBL/GenBank/DDBJ databases">
        <title>Draft genome sequences of Leuconostoc spp. and Weissella spp. with biocontrol potential.</title>
        <authorList>
            <person name="Lo R."/>
            <person name="Ho V.T.T."/>
            <person name="Turner M.S."/>
        </authorList>
    </citation>
    <scope>NUCLEOTIDE SEQUENCE [LARGE SCALE GENOMIC DNA]</scope>
    <source>
        <strain evidence="1 2">733</strain>
    </source>
</reference>
<dbReference type="Pfam" id="PF04816">
    <property type="entry name" value="TrmK"/>
    <property type="match status" value="1"/>
</dbReference>
<dbReference type="SUPFAM" id="SSF53335">
    <property type="entry name" value="S-adenosyl-L-methionine-dependent methyltransferases"/>
    <property type="match status" value="1"/>
</dbReference>
<comment type="caution">
    <text evidence="1">The sequence shown here is derived from an EMBL/GenBank/DDBJ whole genome shotgun (WGS) entry which is preliminary data.</text>
</comment>
<dbReference type="Gene3D" id="3.40.50.150">
    <property type="entry name" value="Vaccinia Virus protein VP39"/>
    <property type="match status" value="1"/>
</dbReference>
<gene>
    <name evidence="1" type="ORF">D0501_07765</name>
</gene>
<protein>
    <submittedName>
        <fullName evidence="1">tRNA (Adenine-N(1))-methyltransferase</fullName>
    </submittedName>
</protein>
<dbReference type="PANTHER" id="PTHR38451">
    <property type="entry name" value="TRNA (ADENINE(22)-N(1))-METHYLTRANSFERASE"/>
    <property type="match status" value="1"/>
</dbReference>
<evidence type="ECO:0000313" key="1">
    <source>
        <dbReference type="EMBL" id="MCT8389963.1"/>
    </source>
</evidence>
<proteinExistence type="predicted"/>
<sequence>MDSINLSPRLSAVASFVPKGARMADIGSDHAYLPAHLLLQSKINFAVVGEVAKGPLENARHEIAKQRLTDVTVLRLADGLAAVTSADQIDTVTIAGMGGLLIRDILATAKARGQVFETLILQPNTDEAVVRQWLIANAYQLTHERIVQEEKHFYEIIVAKPGKQTLSSLDLTFGPFLRDEQSPVFKAKWQKEADRIALIFEHMSAAGKDHTPAYQQWQTRYQQIQEVLS</sequence>
<accession>A0ABT2NX61</accession>
<evidence type="ECO:0000313" key="2">
    <source>
        <dbReference type="Proteomes" id="UP001525857"/>
    </source>
</evidence>
<organism evidence="1 2">
    <name type="scientific">Leuconostoc holzapfelii</name>
    <dbReference type="NCBI Taxonomy" id="434464"/>
    <lineage>
        <taxon>Bacteria</taxon>
        <taxon>Bacillati</taxon>
        <taxon>Bacillota</taxon>
        <taxon>Bacilli</taxon>
        <taxon>Lactobacillales</taxon>
        <taxon>Lactobacillaceae</taxon>
        <taxon>Leuconostoc</taxon>
    </lineage>
</organism>
<name>A0ABT2NX61_9LACO</name>
<dbReference type="PANTHER" id="PTHR38451:SF1">
    <property type="entry name" value="TRNA (ADENINE(22)-N(1))-METHYLTRANSFERASE"/>
    <property type="match status" value="1"/>
</dbReference>
<dbReference type="InterPro" id="IPR006901">
    <property type="entry name" value="TrmK"/>
</dbReference>
<dbReference type="EMBL" id="QVOV01000010">
    <property type="protein sequence ID" value="MCT8389963.1"/>
    <property type="molecule type" value="Genomic_DNA"/>
</dbReference>
<dbReference type="InterPro" id="IPR029063">
    <property type="entry name" value="SAM-dependent_MTases_sf"/>
</dbReference>
<dbReference type="Gene3D" id="1.10.287.1890">
    <property type="match status" value="1"/>
</dbReference>
<dbReference type="RefSeq" id="WP_261657504.1">
    <property type="nucleotide sequence ID" value="NZ_QVOV01000010.1"/>
</dbReference>